<gene>
    <name evidence="1" type="ORF">CYMTET_4874</name>
</gene>
<dbReference type="SUPFAM" id="SSF140990">
    <property type="entry name" value="FtsH protease domain-like"/>
    <property type="match status" value="1"/>
</dbReference>
<accession>A0AAE0LJY4</accession>
<name>A0AAE0LJY4_9CHLO</name>
<dbReference type="GO" id="GO:0004176">
    <property type="term" value="F:ATP-dependent peptidase activity"/>
    <property type="evidence" value="ECO:0007669"/>
    <property type="project" value="InterPro"/>
</dbReference>
<dbReference type="GO" id="GO:0006508">
    <property type="term" value="P:proteolysis"/>
    <property type="evidence" value="ECO:0007669"/>
    <property type="project" value="InterPro"/>
</dbReference>
<proteinExistence type="predicted"/>
<dbReference type="PANTHER" id="PTHR33471">
    <property type="entry name" value="ATP-DEPENDENT ZINC METALLOPROTEASE-RELATED"/>
    <property type="match status" value="1"/>
</dbReference>
<dbReference type="GO" id="GO:0004222">
    <property type="term" value="F:metalloendopeptidase activity"/>
    <property type="evidence" value="ECO:0007669"/>
    <property type="project" value="InterPro"/>
</dbReference>
<evidence type="ECO:0000313" key="2">
    <source>
        <dbReference type="Proteomes" id="UP001190700"/>
    </source>
</evidence>
<evidence type="ECO:0000313" key="1">
    <source>
        <dbReference type="EMBL" id="KAK3287630.1"/>
    </source>
</evidence>
<reference evidence="1 2" key="1">
    <citation type="journal article" date="2015" name="Genome Biol. Evol.">
        <title>Comparative Genomics of a Bacterivorous Green Alga Reveals Evolutionary Causalities and Consequences of Phago-Mixotrophic Mode of Nutrition.</title>
        <authorList>
            <person name="Burns J.A."/>
            <person name="Paasch A."/>
            <person name="Narechania A."/>
            <person name="Kim E."/>
        </authorList>
    </citation>
    <scope>NUCLEOTIDE SEQUENCE [LARGE SCALE GENOMIC DNA]</scope>
    <source>
        <strain evidence="1 2">PLY_AMNH</strain>
    </source>
</reference>
<organism evidence="1 2">
    <name type="scientific">Cymbomonas tetramitiformis</name>
    <dbReference type="NCBI Taxonomy" id="36881"/>
    <lineage>
        <taxon>Eukaryota</taxon>
        <taxon>Viridiplantae</taxon>
        <taxon>Chlorophyta</taxon>
        <taxon>Pyramimonadophyceae</taxon>
        <taxon>Pyramimonadales</taxon>
        <taxon>Pyramimonadaceae</taxon>
        <taxon>Cymbomonas</taxon>
    </lineage>
</organism>
<dbReference type="GO" id="GO:0005524">
    <property type="term" value="F:ATP binding"/>
    <property type="evidence" value="ECO:0007669"/>
    <property type="project" value="InterPro"/>
</dbReference>
<protein>
    <submittedName>
        <fullName evidence="1">Uncharacterized protein</fullName>
    </submittedName>
</protein>
<sequence length="398" mass="42772">MNVVIPAHYVGKTCLLSVTLAPRPPLGRKLHGQPQRAATGFPVNIVRRRKAPVNALGVRAQDGASWEQYEAACQEGNLRSALQALDRLRAEGAFSQRIKPQLDIENCAPRNKLAILNLCASPGSEGMVSDLFNLLREVGLLPSFGVSRSTVQSIRRVAPDELQRSTGLSPSAFSPSKGKSRLLTLSVIAAISLAYSFRLQGFAAGLVLSLASLVTLDSVMAEGYFLGRLLDLVPGRRERVAVHEAGHLVAAYLLGFPIRAVIMDPGQAAAAGLAGTAGTLFWSKSLEEGLRAGQISVEEFNAYNVVIFAGIAAEAIRYGRAEGGGSDVDIYESLAGAFQPPWPRERVSNNARWAVSEAVKLLRDNEVAFNKTWTLLADKESTLADCVCVLEQNIPVKK</sequence>
<dbReference type="Proteomes" id="UP001190700">
    <property type="component" value="Unassembled WGS sequence"/>
</dbReference>
<dbReference type="AlphaFoldDB" id="A0AAE0LJY4"/>
<dbReference type="PANTHER" id="PTHR33471:SF7">
    <property type="entry name" value="ATP-DEPENDENT ZINC METALLOPROTEASE-RELATED"/>
    <property type="match status" value="1"/>
</dbReference>
<dbReference type="Gene3D" id="1.20.58.760">
    <property type="entry name" value="Peptidase M41"/>
    <property type="match status" value="1"/>
</dbReference>
<dbReference type="InterPro" id="IPR037219">
    <property type="entry name" value="Peptidase_M41-like"/>
</dbReference>
<dbReference type="EMBL" id="LGRX02000780">
    <property type="protein sequence ID" value="KAK3287630.1"/>
    <property type="molecule type" value="Genomic_DNA"/>
</dbReference>
<comment type="caution">
    <text evidence="1">The sequence shown here is derived from an EMBL/GenBank/DDBJ whole genome shotgun (WGS) entry which is preliminary data.</text>
</comment>
<keyword evidence="2" id="KW-1185">Reference proteome</keyword>